<protein>
    <submittedName>
        <fullName evidence="3">Uncharacterized protein</fullName>
    </submittedName>
</protein>
<sequence>MGDRTPSTSNEVDGSDVHTIVQSGTTDTVDASQTTVTVTHGDGTTYINGDHGQVSHTFNR</sequence>
<dbReference type="EMBL" id="JACHJD010000018">
    <property type="protein sequence ID" value="MBB5108331.1"/>
    <property type="molecule type" value="Genomic_DNA"/>
</dbReference>
<proteinExistence type="predicted"/>
<dbReference type="RefSeq" id="WP_150509787.1">
    <property type="nucleotide sequence ID" value="NZ_BMSQ01000020.1"/>
</dbReference>
<dbReference type="Proteomes" id="UP000326505">
    <property type="component" value="Chromosome"/>
</dbReference>
<name>A0A5P2X0P3_STRST</name>
<feature type="region of interest" description="Disordered" evidence="1">
    <location>
        <begin position="1"/>
        <end position="28"/>
    </location>
</feature>
<organism evidence="3 4">
    <name type="scientific">Streptomyces spectabilis</name>
    <dbReference type="NCBI Taxonomy" id="68270"/>
    <lineage>
        <taxon>Bacteria</taxon>
        <taxon>Bacillati</taxon>
        <taxon>Actinomycetota</taxon>
        <taxon>Actinomycetes</taxon>
        <taxon>Kitasatosporales</taxon>
        <taxon>Streptomycetaceae</taxon>
        <taxon>Streptomyces</taxon>
    </lineage>
</organism>
<evidence type="ECO:0000313" key="5">
    <source>
        <dbReference type="Proteomes" id="UP000549009"/>
    </source>
</evidence>
<evidence type="ECO:0000313" key="2">
    <source>
        <dbReference type="EMBL" id="MBB5108331.1"/>
    </source>
</evidence>
<dbReference type="AlphaFoldDB" id="A0A5P2X0P3"/>
<evidence type="ECO:0000313" key="4">
    <source>
        <dbReference type="Proteomes" id="UP000326505"/>
    </source>
</evidence>
<evidence type="ECO:0000313" key="3">
    <source>
        <dbReference type="EMBL" id="QEV58583.1"/>
    </source>
</evidence>
<dbReference type="EMBL" id="CP023690">
    <property type="protein sequence ID" value="QEV58583.1"/>
    <property type="molecule type" value="Genomic_DNA"/>
</dbReference>
<reference evidence="3 4" key="1">
    <citation type="submission" date="2017-09" db="EMBL/GenBank/DDBJ databases">
        <authorList>
            <person name="Lee N."/>
            <person name="Cho B.-K."/>
        </authorList>
    </citation>
    <scope>NUCLEOTIDE SEQUENCE [LARGE SCALE GENOMIC DNA]</scope>
    <source>
        <strain evidence="3 4">ATCC 27465</strain>
    </source>
</reference>
<dbReference type="Proteomes" id="UP000549009">
    <property type="component" value="Unassembled WGS sequence"/>
</dbReference>
<keyword evidence="5" id="KW-1185">Reference proteome</keyword>
<dbReference type="KEGG" id="sspb:CP982_07530"/>
<reference evidence="2 5" key="2">
    <citation type="submission" date="2020-08" db="EMBL/GenBank/DDBJ databases">
        <title>Genomic Encyclopedia of Type Strains, Phase III (KMG-III): the genomes of soil and plant-associated and newly described type strains.</title>
        <authorList>
            <person name="Whitman W."/>
        </authorList>
    </citation>
    <scope>NUCLEOTIDE SEQUENCE [LARGE SCALE GENOMIC DNA]</scope>
    <source>
        <strain evidence="2 5">CECT 3146</strain>
    </source>
</reference>
<accession>A0A5P2X0P3</accession>
<feature type="compositionally biased region" description="Polar residues" evidence="1">
    <location>
        <begin position="1"/>
        <end position="12"/>
    </location>
</feature>
<gene>
    <name evidence="3" type="ORF">CP982_07530</name>
    <name evidence="2" type="ORF">FHS40_007452</name>
</gene>
<evidence type="ECO:0000256" key="1">
    <source>
        <dbReference type="SAM" id="MobiDB-lite"/>
    </source>
</evidence>